<evidence type="ECO:0000313" key="3">
    <source>
        <dbReference type="EMBL" id="SEW00958.1"/>
    </source>
</evidence>
<feature type="compositionally biased region" description="Basic and acidic residues" evidence="1">
    <location>
        <begin position="189"/>
        <end position="199"/>
    </location>
</feature>
<dbReference type="Proteomes" id="UP000198518">
    <property type="component" value="Unassembled WGS sequence"/>
</dbReference>
<feature type="region of interest" description="Disordered" evidence="1">
    <location>
        <begin position="1"/>
        <end position="45"/>
    </location>
</feature>
<gene>
    <name evidence="3" type="ORF">SAMN04487945_0886</name>
</gene>
<name>A0A1I0NI34_9EURY</name>
<reference evidence="3 4" key="1">
    <citation type="submission" date="2016-10" db="EMBL/GenBank/DDBJ databases">
        <authorList>
            <person name="de Groot N.N."/>
        </authorList>
    </citation>
    <scope>NUCLEOTIDE SEQUENCE [LARGE SCALE GENOMIC DNA]</scope>
    <source>
        <strain evidence="3 4">CGMCC 1.5337</strain>
    </source>
</reference>
<protein>
    <recommendedName>
        <fullName evidence="2">DUF8112 domain-containing protein</fullName>
    </recommendedName>
</protein>
<feature type="domain" description="DUF8112" evidence="2">
    <location>
        <begin position="46"/>
        <end position="151"/>
    </location>
</feature>
<proteinExistence type="predicted"/>
<feature type="compositionally biased region" description="Acidic residues" evidence="1">
    <location>
        <begin position="34"/>
        <end position="45"/>
    </location>
</feature>
<dbReference type="EMBL" id="FOJA01000001">
    <property type="protein sequence ID" value="SEW00958.1"/>
    <property type="molecule type" value="Genomic_DNA"/>
</dbReference>
<accession>A0A1I0NI34</accession>
<dbReference type="Pfam" id="PF26417">
    <property type="entry name" value="DUF8112"/>
    <property type="match status" value="1"/>
</dbReference>
<feature type="region of interest" description="Disordered" evidence="1">
    <location>
        <begin position="160"/>
        <end position="199"/>
    </location>
</feature>
<evidence type="ECO:0000313" key="4">
    <source>
        <dbReference type="Proteomes" id="UP000198518"/>
    </source>
</evidence>
<dbReference type="AlphaFoldDB" id="A0A1I0NI34"/>
<sequence length="211" mass="22657">MAGRKARLHGARSHENARMPVTSELGSSRGMQEPMDESESVDEESIDNQLLEEIHQLNDFSLGEGAATCQVCGSSFCEGDAVFVYVFRPAGEVMFQVGYVVCGDEGHELPTEYTLGVRELLVEGRIGLCSDGATQSSWPVLLDPVVVGVSSAATKSVRKIPDGGSPANVASNVEEPETHEASAEVSLDEAQRRTSRPDSDVVRGLFWGGER</sequence>
<evidence type="ECO:0000256" key="1">
    <source>
        <dbReference type="SAM" id="MobiDB-lite"/>
    </source>
</evidence>
<evidence type="ECO:0000259" key="2">
    <source>
        <dbReference type="Pfam" id="PF26417"/>
    </source>
</evidence>
<dbReference type="InterPro" id="IPR058425">
    <property type="entry name" value="DUF8112"/>
</dbReference>
<organism evidence="3 4">
    <name type="scientific">Halobacterium jilantaiense</name>
    <dbReference type="NCBI Taxonomy" id="355548"/>
    <lineage>
        <taxon>Archaea</taxon>
        <taxon>Methanobacteriati</taxon>
        <taxon>Methanobacteriota</taxon>
        <taxon>Stenosarchaea group</taxon>
        <taxon>Halobacteria</taxon>
        <taxon>Halobacteriales</taxon>
        <taxon>Halobacteriaceae</taxon>
        <taxon>Halobacterium</taxon>
    </lineage>
</organism>
<keyword evidence="4" id="KW-1185">Reference proteome</keyword>
<dbReference type="STRING" id="355548.SAMN04487945_0886"/>
<feature type="compositionally biased region" description="Basic residues" evidence="1">
    <location>
        <begin position="1"/>
        <end position="11"/>
    </location>
</feature>